<dbReference type="InterPro" id="IPR001478">
    <property type="entry name" value="PDZ"/>
</dbReference>
<dbReference type="Pfam" id="PF13365">
    <property type="entry name" value="Trypsin_2"/>
    <property type="match status" value="1"/>
</dbReference>
<reference evidence="5 6" key="1">
    <citation type="submission" date="2020-06" db="EMBL/GenBank/DDBJ databases">
        <title>Actinomadura xiongansis sp. nov., isolated from soil of Baiyangdian.</title>
        <authorList>
            <person name="Zhang X."/>
        </authorList>
    </citation>
    <scope>NUCLEOTIDE SEQUENCE [LARGE SCALE GENOMIC DNA]</scope>
    <source>
        <strain evidence="5 6">HBUM206468</strain>
    </source>
</reference>
<protein>
    <submittedName>
        <fullName evidence="5">Trypsin-like peptidase domain-containing protein</fullName>
    </submittedName>
</protein>
<comment type="similarity">
    <text evidence="1">Belongs to the peptidase S1C family.</text>
</comment>
<dbReference type="Proteomes" id="UP000805614">
    <property type="component" value="Unassembled WGS sequence"/>
</dbReference>
<dbReference type="Pfam" id="PF13180">
    <property type="entry name" value="PDZ_2"/>
    <property type="match status" value="1"/>
</dbReference>
<dbReference type="SUPFAM" id="SSF50494">
    <property type="entry name" value="Trypsin-like serine proteases"/>
    <property type="match status" value="1"/>
</dbReference>
<organism evidence="5 6">
    <name type="scientific">Actinomadura alba</name>
    <dbReference type="NCBI Taxonomy" id="406431"/>
    <lineage>
        <taxon>Bacteria</taxon>
        <taxon>Bacillati</taxon>
        <taxon>Actinomycetota</taxon>
        <taxon>Actinomycetes</taxon>
        <taxon>Streptosporangiales</taxon>
        <taxon>Thermomonosporaceae</taxon>
        <taxon>Actinomadura</taxon>
    </lineage>
</organism>
<gene>
    <name evidence="5" type="ORF">HKK74_07410</name>
</gene>
<dbReference type="PRINTS" id="PR00834">
    <property type="entry name" value="PROTEASES2C"/>
</dbReference>
<accession>A0ABR7LKW0</accession>
<dbReference type="SMART" id="SM00228">
    <property type="entry name" value="PDZ"/>
    <property type="match status" value="1"/>
</dbReference>
<evidence type="ECO:0000256" key="2">
    <source>
        <dbReference type="ARBA" id="ARBA00022670"/>
    </source>
</evidence>
<dbReference type="InterPro" id="IPR001940">
    <property type="entry name" value="Peptidase_S1C"/>
</dbReference>
<dbReference type="InterPro" id="IPR051201">
    <property type="entry name" value="Chloro_Bact_Ser_Proteases"/>
</dbReference>
<dbReference type="InterPro" id="IPR043504">
    <property type="entry name" value="Peptidase_S1_PA_chymotrypsin"/>
</dbReference>
<proteinExistence type="inferred from homology"/>
<dbReference type="Gene3D" id="2.40.10.10">
    <property type="entry name" value="Trypsin-like serine proteases"/>
    <property type="match status" value="2"/>
</dbReference>
<dbReference type="SUPFAM" id="SSF50156">
    <property type="entry name" value="PDZ domain-like"/>
    <property type="match status" value="1"/>
</dbReference>
<dbReference type="PANTHER" id="PTHR43343">
    <property type="entry name" value="PEPTIDASE S12"/>
    <property type="match status" value="1"/>
</dbReference>
<evidence type="ECO:0000256" key="3">
    <source>
        <dbReference type="ARBA" id="ARBA00022801"/>
    </source>
</evidence>
<dbReference type="PANTHER" id="PTHR43343:SF3">
    <property type="entry name" value="PROTEASE DO-LIKE 8, CHLOROPLASTIC"/>
    <property type="match status" value="1"/>
</dbReference>
<keyword evidence="6" id="KW-1185">Reference proteome</keyword>
<keyword evidence="2" id="KW-0645">Protease</keyword>
<keyword evidence="3" id="KW-0378">Hydrolase</keyword>
<dbReference type="Gene3D" id="2.30.42.10">
    <property type="match status" value="1"/>
</dbReference>
<dbReference type="EMBL" id="JABVEC010000004">
    <property type="protein sequence ID" value="MBC6465318.1"/>
    <property type="molecule type" value="Genomic_DNA"/>
</dbReference>
<feature type="domain" description="PDZ" evidence="4">
    <location>
        <begin position="236"/>
        <end position="308"/>
    </location>
</feature>
<dbReference type="InterPro" id="IPR036034">
    <property type="entry name" value="PDZ_sf"/>
</dbReference>
<dbReference type="PROSITE" id="PS50106">
    <property type="entry name" value="PDZ"/>
    <property type="match status" value="1"/>
</dbReference>
<evidence type="ECO:0000259" key="4">
    <source>
        <dbReference type="PROSITE" id="PS50106"/>
    </source>
</evidence>
<evidence type="ECO:0000256" key="1">
    <source>
        <dbReference type="ARBA" id="ARBA00010541"/>
    </source>
</evidence>
<sequence length="340" mass="34169">MALPLLAGCQQTRTARHVGSERTTAPAMSVAASAAQLQRQFEQVARTVLPSVVQVTTDQGEGSGVIYDRLGHIVTNAHVVEGASSIKVTQASGGKPLTGRLVGLFSPDDLAVIKVDGAVVRPAVFGDSARLRVGQIVMAMGSPLGLTGSVTDGIISGIGRTVTAEQEGAFPGATISSAVQTSAAINPGNSGGALVTLNGQVVGIPTLIAAASPGRAAQGIGFAVPSNTVRYIVPQLIEHGRVTNSGRASLGVTVATVIDQATGDPAGVGVISVIKGSGAAKAGIHHGDVIVTVNGTPTPTQADLAKMLAQLKPGDTAKVTLLRGGSRRTVDVRLEVLPGT</sequence>
<dbReference type="InterPro" id="IPR009003">
    <property type="entry name" value="Peptidase_S1_PA"/>
</dbReference>
<evidence type="ECO:0000313" key="5">
    <source>
        <dbReference type="EMBL" id="MBC6465318.1"/>
    </source>
</evidence>
<comment type="caution">
    <text evidence="5">The sequence shown here is derived from an EMBL/GenBank/DDBJ whole genome shotgun (WGS) entry which is preliminary data.</text>
</comment>
<evidence type="ECO:0000313" key="6">
    <source>
        <dbReference type="Proteomes" id="UP000805614"/>
    </source>
</evidence>
<name>A0ABR7LKW0_9ACTN</name>